<gene>
    <name evidence="9" type="ORF">Cgig2_000153</name>
</gene>
<organism evidence="9 10">
    <name type="scientific">Carnegiea gigantea</name>
    <dbReference type="NCBI Taxonomy" id="171969"/>
    <lineage>
        <taxon>Eukaryota</taxon>
        <taxon>Viridiplantae</taxon>
        <taxon>Streptophyta</taxon>
        <taxon>Embryophyta</taxon>
        <taxon>Tracheophyta</taxon>
        <taxon>Spermatophyta</taxon>
        <taxon>Magnoliopsida</taxon>
        <taxon>eudicotyledons</taxon>
        <taxon>Gunneridae</taxon>
        <taxon>Pentapetalae</taxon>
        <taxon>Caryophyllales</taxon>
        <taxon>Cactineae</taxon>
        <taxon>Cactaceae</taxon>
        <taxon>Cactoideae</taxon>
        <taxon>Echinocereeae</taxon>
        <taxon>Carnegiea</taxon>
    </lineage>
</organism>
<reference evidence="9" key="1">
    <citation type="submission" date="2022-04" db="EMBL/GenBank/DDBJ databases">
        <title>Carnegiea gigantea Genome sequencing and assembly v2.</title>
        <authorList>
            <person name="Copetti D."/>
            <person name="Sanderson M.J."/>
            <person name="Burquez A."/>
            <person name="Wojciechowski M.F."/>
        </authorList>
    </citation>
    <scope>NUCLEOTIDE SEQUENCE</scope>
    <source>
        <strain evidence="9">SGP5-SGP5p</strain>
        <tissue evidence="9">Aerial part</tissue>
    </source>
</reference>
<dbReference type="AlphaFoldDB" id="A0A9Q1Q658"/>
<evidence type="ECO:0000256" key="5">
    <source>
        <dbReference type="ARBA" id="ARBA00023136"/>
    </source>
</evidence>
<evidence type="ECO:0000256" key="3">
    <source>
        <dbReference type="ARBA" id="ARBA00022729"/>
    </source>
</evidence>
<dbReference type="PANTHER" id="PTHR48061">
    <property type="entry name" value="LEUCINE-RICH REPEAT RECEPTOR PROTEIN KINASE EMS1-LIKE-RELATED"/>
    <property type="match status" value="1"/>
</dbReference>
<keyword evidence="3" id="KW-0732">Signal</keyword>
<keyword evidence="6" id="KW-0325">Glycoprotein</keyword>
<comment type="subcellular location">
    <subcellularLocation>
        <location evidence="1">Membrane</location>
        <topology evidence="1">Single-pass type I membrane protein</topology>
    </subcellularLocation>
</comment>
<sequence>MTRGLDLHRNNLEWPIPKPILQLRGLSFLGLSRNRFSSTLLLNETLCGNRFSSTLGLNEILFPVKNFMLALAFCDFDDLLEFLKTQVQLGFLDLSDKYVQGIVPRWIWNLSENMMFLNLPCNDFIEPKQPIPPILLKVLDLKGHCFKGTVPDCLIVRAQNQVVLNAVRNNLSGIIPNILKRHIVATTFKCKDFELPKILRIFTSINLSSNAFHGEILKGLGSLNALIILNLSHDSSFNSPSRRGNKGLHDPPLKPTSRSKHAPGLIPPHFPEESTCTSKSEVELMMRGAEVGFPVGLTIFIRPFLFHAFLSFRIFQLQNRCCMGH</sequence>
<keyword evidence="4 8" id="KW-1133">Transmembrane helix</keyword>
<evidence type="ECO:0000313" key="9">
    <source>
        <dbReference type="EMBL" id="KAJ8429825.1"/>
    </source>
</evidence>
<dbReference type="InterPro" id="IPR032675">
    <property type="entry name" value="LRR_dom_sf"/>
</dbReference>
<evidence type="ECO:0000256" key="7">
    <source>
        <dbReference type="SAM" id="MobiDB-lite"/>
    </source>
</evidence>
<dbReference type="EMBL" id="JAKOGI010000855">
    <property type="protein sequence ID" value="KAJ8429825.1"/>
    <property type="molecule type" value="Genomic_DNA"/>
</dbReference>
<evidence type="ECO:0000256" key="8">
    <source>
        <dbReference type="SAM" id="Phobius"/>
    </source>
</evidence>
<name>A0A9Q1Q658_9CARY</name>
<dbReference type="PANTHER" id="PTHR48061:SF2">
    <property type="entry name" value="RECEPTOR LIKE PROTEIN 30-LIKE"/>
    <property type="match status" value="1"/>
</dbReference>
<feature type="region of interest" description="Disordered" evidence="7">
    <location>
        <begin position="238"/>
        <end position="273"/>
    </location>
</feature>
<keyword evidence="5 8" id="KW-0472">Membrane</keyword>
<dbReference type="SUPFAM" id="SSF52058">
    <property type="entry name" value="L domain-like"/>
    <property type="match status" value="1"/>
</dbReference>
<evidence type="ECO:0000256" key="6">
    <source>
        <dbReference type="ARBA" id="ARBA00023180"/>
    </source>
</evidence>
<comment type="caution">
    <text evidence="9">The sequence shown here is derived from an EMBL/GenBank/DDBJ whole genome shotgun (WGS) entry which is preliminary data.</text>
</comment>
<dbReference type="GO" id="GO:0016020">
    <property type="term" value="C:membrane"/>
    <property type="evidence" value="ECO:0007669"/>
    <property type="project" value="UniProtKB-SubCell"/>
</dbReference>
<evidence type="ECO:0000256" key="1">
    <source>
        <dbReference type="ARBA" id="ARBA00004479"/>
    </source>
</evidence>
<dbReference type="InterPro" id="IPR046956">
    <property type="entry name" value="RLP23-like"/>
</dbReference>
<feature type="transmembrane region" description="Helical" evidence="8">
    <location>
        <begin position="291"/>
        <end position="310"/>
    </location>
</feature>
<evidence type="ECO:0000256" key="2">
    <source>
        <dbReference type="ARBA" id="ARBA00022692"/>
    </source>
</evidence>
<proteinExistence type="predicted"/>
<accession>A0A9Q1Q658</accession>
<evidence type="ECO:0000313" key="10">
    <source>
        <dbReference type="Proteomes" id="UP001153076"/>
    </source>
</evidence>
<evidence type="ECO:0000256" key="4">
    <source>
        <dbReference type="ARBA" id="ARBA00022989"/>
    </source>
</evidence>
<dbReference type="Proteomes" id="UP001153076">
    <property type="component" value="Unassembled WGS sequence"/>
</dbReference>
<protein>
    <submittedName>
        <fullName evidence="9">Uncharacterized protein</fullName>
    </submittedName>
</protein>
<dbReference type="Gene3D" id="3.80.10.10">
    <property type="entry name" value="Ribonuclease Inhibitor"/>
    <property type="match status" value="1"/>
</dbReference>
<keyword evidence="2 8" id="KW-0812">Transmembrane</keyword>
<keyword evidence="10" id="KW-1185">Reference proteome</keyword>